<dbReference type="AntiFam" id="ANF00043">
    <property type="entry name" value="Antisense to RNaseP"/>
</dbReference>
<organism evidence="1 2">
    <name type="scientific">Helicobacter acinonychis (strain Sheeba)</name>
    <dbReference type="NCBI Taxonomy" id="382638"/>
    <lineage>
        <taxon>Bacteria</taxon>
        <taxon>Pseudomonadati</taxon>
        <taxon>Campylobacterota</taxon>
        <taxon>Epsilonproteobacteria</taxon>
        <taxon>Campylobacterales</taxon>
        <taxon>Helicobacteraceae</taxon>
        <taxon>Helicobacter</taxon>
    </lineage>
</organism>
<dbReference type="HOGENOM" id="CLU_2806526_0_0_7"/>
<keyword evidence="2" id="KW-1185">Reference proteome</keyword>
<accession>Q17W33</accession>
<proteinExistence type="predicted"/>
<dbReference type="AntiFam" id="ANF00045">
    <property type="entry name" value="Antisense to RNaseP"/>
</dbReference>
<evidence type="ECO:0000313" key="2">
    <source>
        <dbReference type="Proteomes" id="UP000000775"/>
    </source>
</evidence>
<dbReference type="EMBL" id="AM260522">
    <property type="protein sequence ID" value="CAK00143.1"/>
    <property type="molecule type" value="Genomic_DNA"/>
</dbReference>
<evidence type="ECO:0000313" key="1">
    <source>
        <dbReference type="EMBL" id="CAK00143.1"/>
    </source>
</evidence>
<name>Q17W33_HELAH</name>
<dbReference type="KEGG" id="hac:Hac_1413"/>
<protein>
    <submittedName>
        <fullName evidence="1">Uncharacterized protein</fullName>
    </submittedName>
</protein>
<dbReference type="AlphaFoldDB" id="Q17W33"/>
<dbReference type="Proteomes" id="UP000000775">
    <property type="component" value="Chromosome"/>
</dbReference>
<sequence length="67" mass="7302">MVIYLGNILQYSSSEVRINLDLPCTSCYKLGLPNKLNCFSFGGLLPHPFTLTLKGGLLSVALSLSLR</sequence>
<gene>
    <name evidence="1" type="ordered locus">Hac_1413</name>
</gene>
<reference evidence="1 2" key="1">
    <citation type="journal article" date="2006" name="PLoS Genet.">
        <title>Who ate whom? Adaptive Helicobacter genomic changes that accompanied a host jump from early humans to large felines.</title>
        <authorList>
            <person name="Eppinger M."/>
            <person name="Baar C."/>
            <person name="Linz B."/>
            <person name="Raddatz G."/>
            <person name="Lanz C."/>
            <person name="Keller H."/>
            <person name="Morelli G."/>
            <person name="Gressmann H."/>
            <person name="Achtman M."/>
            <person name="Schuster S.C."/>
        </authorList>
    </citation>
    <scope>NUCLEOTIDE SEQUENCE [LARGE SCALE GENOMIC DNA]</scope>
    <source>
        <strain evidence="1 2">Sheeba</strain>
    </source>
</reference>